<name>A0A2T7NY10_POMCA</name>
<comment type="caution">
    <text evidence="2">The sequence shown here is derived from an EMBL/GenBank/DDBJ whole genome shotgun (WGS) entry which is preliminary data.</text>
</comment>
<organism evidence="2 3">
    <name type="scientific">Pomacea canaliculata</name>
    <name type="common">Golden apple snail</name>
    <dbReference type="NCBI Taxonomy" id="400727"/>
    <lineage>
        <taxon>Eukaryota</taxon>
        <taxon>Metazoa</taxon>
        <taxon>Spiralia</taxon>
        <taxon>Lophotrochozoa</taxon>
        <taxon>Mollusca</taxon>
        <taxon>Gastropoda</taxon>
        <taxon>Caenogastropoda</taxon>
        <taxon>Architaenioglossa</taxon>
        <taxon>Ampullarioidea</taxon>
        <taxon>Ampullariidae</taxon>
        <taxon>Pomacea</taxon>
    </lineage>
</organism>
<accession>A0A2T7NY10</accession>
<dbReference type="AlphaFoldDB" id="A0A2T7NY10"/>
<evidence type="ECO:0000313" key="3">
    <source>
        <dbReference type="Proteomes" id="UP000245119"/>
    </source>
</evidence>
<dbReference type="EMBL" id="PZQS01000008">
    <property type="protein sequence ID" value="PVD26052.1"/>
    <property type="molecule type" value="Genomic_DNA"/>
</dbReference>
<evidence type="ECO:0000256" key="1">
    <source>
        <dbReference type="SAM" id="MobiDB-lite"/>
    </source>
</evidence>
<feature type="region of interest" description="Disordered" evidence="1">
    <location>
        <begin position="127"/>
        <end position="175"/>
    </location>
</feature>
<dbReference type="Proteomes" id="UP000245119">
    <property type="component" value="Linkage Group LG8"/>
</dbReference>
<evidence type="ECO:0000313" key="2">
    <source>
        <dbReference type="EMBL" id="PVD26052.1"/>
    </source>
</evidence>
<sequence>MMDLEFFALPDFSKRYAGCGKEDVNGRQTTIFLVWKQSPKFVPLRNRTGSPCISKPGPPVLAIPSSSGTIQRGREREGSHVGWGQEGEAVAAPHAGWDTAPCSGGNGPPRPTRMLWLVRCRITRPTRLGGASPRSPVQFSVHTRDLNAHVQRTYSDDPSKPRGIRKLRHPIADER</sequence>
<keyword evidence="3" id="KW-1185">Reference proteome</keyword>
<gene>
    <name evidence="2" type="ORF">C0Q70_13720</name>
</gene>
<feature type="region of interest" description="Disordered" evidence="1">
    <location>
        <begin position="53"/>
        <end position="72"/>
    </location>
</feature>
<protein>
    <submittedName>
        <fullName evidence="2">Uncharacterized protein</fullName>
    </submittedName>
</protein>
<reference evidence="2 3" key="1">
    <citation type="submission" date="2018-04" db="EMBL/GenBank/DDBJ databases">
        <title>The genome of golden apple snail Pomacea canaliculata provides insight into stress tolerance and invasive adaptation.</title>
        <authorList>
            <person name="Liu C."/>
            <person name="Liu B."/>
            <person name="Ren Y."/>
            <person name="Zhang Y."/>
            <person name="Wang H."/>
            <person name="Li S."/>
            <person name="Jiang F."/>
            <person name="Yin L."/>
            <person name="Zhang G."/>
            <person name="Qian W."/>
            <person name="Fan W."/>
        </authorList>
    </citation>
    <scope>NUCLEOTIDE SEQUENCE [LARGE SCALE GENOMIC DNA]</scope>
    <source>
        <strain evidence="2">SZHN2017</strain>
        <tissue evidence="2">Muscle</tissue>
    </source>
</reference>
<proteinExistence type="predicted"/>